<dbReference type="RefSeq" id="WP_199385132.1">
    <property type="nucleotide sequence ID" value="NZ_JAEMHM010000013.1"/>
</dbReference>
<comment type="caution">
    <text evidence="2">The sequence shown here is derived from an EMBL/GenBank/DDBJ whole genome shotgun (WGS) entry which is preliminary data.</text>
</comment>
<dbReference type="SUPFAM" id="SSF143437">
    <property type="entry name" value="THUMP domain-like"/>
    <property type="match status" value="1"/>
</dbReference>
<accession>A0A8J7J0R9</accession>
<feature type="domain" description="THUMP" evidence="1">
    <location>
        <begin position="67"/>
        <end position="166"/>
    </location>
</feature>
<name>A0A8J7J0R9_9BACT</name>
<keyword evidence="3" id="KW-1185">Reference proteome</keyword>
<proteinExistence type="predicted"/>
<evidence type="ECO:0000313" key="3">
    <source>
        <dbReference type="Proteomes" id="UP000636888"/>
    </source>
</evidence>
<dbReference type="EMBL" id="JAEMHM010000013">
    <property type="protein sequence ID" value="MBJ6726242.1"/>
    <property type="molecule type" value="Genomic_DNA"/>
</dbReference>
<reference evidence="2" key="1">
    <citation type="submission" date="2020-12" db="EMBL/GenBank/DDBJ databases">
        <title>Geomonas sp. Red875, isolated from river sediment.</title>
        <authorList>
            <person name="Xu Z."/>
            <person name="Zhang Z."/>
            <person name="Masuda Y."/>
            <person name="Itoh H."/>
            <person name="Senoo K."/>
        </authorList>
    </citation>
    <scope>NUCLEOTIDE SEQUENCE</scope>
    <source>
        <strain evidence="2">Red875</strain>
    </source>
</reference>
<sequence>MNDWNVVVTVYDGGYHPARRFLRRFGPVEQTEYFNILLMRVPHPRQLLELLLEEGERDPHGFAALARVMPIDAAFSFMSAAEFEETAKEVVAPWVPRLCGKRFHVRMHRRGFKGRMSSLDEERFLDTWLLEATEAAGDPARMAFEDPDLIIAVETMGPRAGVSIWSDEELKRFKLLHLD</sequence>
<evidence type="ECO:0000313" key="2">
    <source>
        <dbReference type="EMBL" id="MBJ6726242.1"/>
    </source>
</evidence>
<dbReference type="SMART" id="SM00981">
    <property type="entry name" value="THUMP"/>
    <property type="match status" value="1"/>
</dbReference>
<organism evidence="2 3">
    <name type="scientific">Geomesophilobacter sediminis</name>
    <dbReference type="NCBI Taxonomy" id="2798584"/>
    <lineage>
        <taxon>Bacteria</taxon>
        <taxon>Pseudomonadati</taxon>
        <taxon>Thermodesulfobacteriota</taxon>
        <taxon>Desulfuromonadia</taxon>
        <taxon>Geobacterales</taxon>
        <taxon>Geobacteraceae</taxon>
        <taxon>Geomesophilobacter</taxon>
    </lineage>
</organism>
<dbReference type="InterPro" id="IPR004114">
    <property type="entry name" value="THUMP_dom"/>
</dbReference>
<evidence type="ECO:0000259" key="1">
    <source>
        <dbReference type="SMART" id="SM00981"/>
    </source>
</evidence>
<dbReference type="Proteomes" id="UP000636888">
    <property type="component" value="Unassembled WGS sequence"/>
</dbReference>
<dbReference type="GO" id="GO:0003723">
    <property type="term" value="F:RNA binding"/>
    <property type="evidence" value="ECO:0007669"/>
    <property type="project" value="InterPro"/>
</dbReference>
<dbReference type="AlphaFoldDB" id="A0A8J7J0R9"/>
<protein>
    <recommendedName>
        <fullName evidence="1">THUMP domain-containing protein</fullName>
    </recommendedName>
</protein>
<gene>
    <name evidence="2" type="ORF">JFN93_16130</name>
</gene>